<accession>A0ABT8NKC8</accession>
<dbReference type="Pfam" id="PF05954">
    <property type="entry name" value="Phage_GPD"/>
    <property type="match status" value="1"/>
</dbReference>
<feature type="domain" description="Gp5/Type VI secretion system Vgr protein OB-fold" evidence="2">
    <location>
        <begin position="463"/>
        <end position="531"/>
    </location>
</feature>
<dbReference type="InterPro" id="IPR017847">
    <property type="entry name" value="T6SS_RhsGE_Vgr_subset"/>
</dbReference>
<feature type="domain" description="DUF2345" evidence="3">
    <location>
        <begin position="697"/>
        <end position="846"/>
    </location>
</feature>
<dbReference type="EMBL" id="JAUJQL010000002">
    <property type="protein sequence ID" value="MDN7522006.1"/>
    <property type="molecule type" value="Genomic_DNA"/>
</dbReference>
<dbReference type="InterPro" id="IPR006533">
    <property type="entry name" value="T6SS_Vgr_RhsGE"/>
</dbReference>
<evidence type="ECO:0000313" key="6">
    <source>
        <dbReference type="Proteomes" id="UP001172217"/>
    </source>
</evidence>
<evidence type="ECO:0000259" key="2">
    <source>
        <dbReference type="Pfam" id="PF04717"/>
    </source>
</evidence>
<sequence>MAKSLSTFRAASDARSFFPPEEIFEMGRLPNSLMLDAGIEQTNRALVLETPLGAKVLLPQRAMGESRVGRDFELTVDVVSRERALHLKKLMAQPVTLWVRQADESYLPWHGYVHATRRLGADGGLTYYQLSFSSWMRFLQYRKDARIFQDLTTADILTKVFSGHSQARGHFRLDVKDPGAVRSYCTQYETDHNFVHRLMESEGWFTYVEHAEDGKSHTIVVTDDLFNCKALATQRVPFYRGDRDGQAGTLVEWSGERTTQSVGYAFSTADYKRPARTLQRADRSTVDQGDIPQELEVYEYAGHYSFPVTGESYDRGERAMRIRLEEMASRSKRFFGVGSVSCMDAGRWFTLEDHPEHDADKPEDREFAILGVRWAIQNNLPLGNSRPFPGSLQRRLSRLRAEYKDRQAAFVSKDPLGNESFVLAEIEVQRRSVPFRSPFEHRKPVMHMQTATIVGPAGEEVYTDELNRVKAQMHWDRLGSNNETSSCWMRVILPHAGKGFGGVFVPRIGQEVAVNYLDGDCDRPVVSGVLFHSVNTPHWHSNGLLSGFKSQEYSGQGFNQLVFDDSTSQNRAQLFSSTANSYLHIGYLIDHSGNTRGNYLGTGFELKTEASGALRAGRGLYVSTYARGGTSSQPLDVKEATQHLIDSSGVIQHRSLAAADGQAETLDDAQDAIKDFAATTQSDAQGSMAGGRTAGGGTGSANAFSQPVMLLASPADMGLSTQKSLHAAATQHVNLVSGESTYVSVARSWIASIGEKLSFFVQNSGIKLFAGKGKVEVQAQSDNIELTADKTVKVVSTSDSVNVTAQKEITLTAGGASIRIAEGKIFIHAPGLVEVKGSPLTFDGPAGDSASAQLAPSKSCAQQFAAAAQAGSALV</sequence>
<reference evidence="5" key="1">
    <citation type="submission" date="2023-07" db="EMBL/GenBank/DDBJ databases">
        <title>A collection of bacterial strains from the Burkholderia cepacia Research Laboratory and Repository.</title>
        <authorList>
            <person name="Lipuma J."/>
            <person name="Spilker T."/>
            <person name="Caverly L."/>
        </authorList>
    </citation>
    <scope>NUCLEOTIDE SEQUENCE</scope>
    <source>
        <strain evidence="5">AU45194</strain>
    </source>
</reference>
<dbReference type="Proteomes" id="UP001172217">
    <property type="component" value="Unassembled WGS sequence"/>
</dbReference>
<evidence type="ECO:0000259" key="4">
    <source>
        <dbReference type="Pfam" id="PF13296"/>
    </source>
</evidence>
<evidence type="ECO:0000256" key="1">
    <source>
        <dbReference type="ARBA" id="ARBA00005558"/>
    </source>
</evidence>
<dbReference type="Gene3D" id="3.55.50.10">
    <property type="entry name" value="Baseplate protein-like domains"/>
    <property type="match status" value="1"/>
</dbReference>
<gene>
    <name evidence="5" type="ORF">QZM70_03595</name>
</gene>
<dbReference type="InterPro" id="IPR006531">
    <property type="entry name" value="Gp5/Vgr_OB"/>
</dbReference>
<dbReference type="Gene3D" id="2.40.50.230">
    <property type="entry name" value="Gp5 N-terminal domain"/>
    <property type="match status" value="1"/>
</dbReference>
<dbReference type="InterPro" id="IPR028244">
    <property type="entry name" value="T6SS_Rhs_Vgr_dom"/>
</dbReference>
<organism evidence="5 6">
    <name type="scientific">Burkholderia orbicola</name>
    <dbReference type="NCBI Taxonomy" id="2978683"/>
    <lineage>
        <taxon>Bacteria</taxon>
        <taxon>Pseudomonadati</taxon>
        <taxon>Pseudomonadota</taxon>
        <taxon>Betaproteobacteria</taxon>
        <taxon>Burkholderiales</taxon>
        <taxon>Burkholderiaceae</taxon>
        <taxon>Burkholderia</taxon>
        <taxon>Burkholderia cepacia complex</taxon>
    </lineage>
</organism>
<dbReference type="Pfam" id="PF10106">
    <property type="entry name" value="DUF2345"/>
    <property type="match status" value="1"/>
</dbReference>
<dbReference type="Pfam" id="PF13296">
    <property type="entry name" value="T6SS_Vgr"/>
    <property type="match status" value="1"/>
</dbReference>
<comment type="similarity">
    <text evidence="1">Belongs to the VgrG protein family.</text>
</comment>
<evidence type="ECO:0000259" key="3">
    <source>
        <dbReference type="Pfam" id="PF10106"/>
    </source>
</evidence>
<dbReference type="SUPFAM" id="SSF69279">
    <property type="entry name" value="Phage tail proteins"/>
    <property type="match status" value="2"/>
</dbReference>
<dbReference type="Pfam" id="PF04717">
    <property type="entry name" value="Phage_base_V"/>
    <property type="match status" value="1"/>
</dbReference>
<comment type="caution">
    <text evidence="5">The sequence shown here is derived from an EMBL/GenBank/DDBJ whole genome shotgun (WGS) entry which is preliminary data.</text>
</comment>
<proteinExistence type="inferred from homology"/>
<dbReference type="NCBIfam" id="TIGR03361">
    <property type="entry name" value="VI_Rhs_Vgr"/>
    <property type="match status" value="1"/>
</dbReference>
<protein>
    <submittedName>
        <fullName evidence="5">Type VI secretion system Vgr family protein</fullName>
    </submittedName>
</protein>
<dbReference type="NCBIfam" id="TIGR01646">
    <property type="entry name" value="vgr_GE"/>
    <property type="match status" value="1"/>
</dbReference>
<dbReference type="InterPro" id="IPR018769">
    <property type="entry name" value="VgrG2_DUF2345"/>
</dbReference>
<dbReference type="Gene3D" id="2.30.110.50">
    <property type="match status" value="1"/>
</dbReference>
<feature type="domain" description="Putative type VI secretion system Rhs element associated Vgr" evidence="4">
    <location>
        <begin position="551"/>
        <end position="651"/>
    </location>
</feature>
<dbReference type="SUPFAM" id="SSF69255">
    <property type="entry name" value="gp5 N-terminal domain-like"/>
    <property type="match status" value="1"/>
</dbReference>
<name>A0ABT8NKC8_9BURK</name>
<dbReference type="InterPro" id="IPR037026">
    <property type="entry name" value="Vgr_OB-fold_dom_sf"/>
</dbReference>
<keyword evidence="6" id="KW-1185">Reference proteome</keyword>
<evidence type="ECO:0000313" key="5">
    <source>
        <dbReference type="EMBL" id="MDN7522006.1"/>
    </source>
</evidence>
<dbReference type="Gene3D" id="4.10.220.110">
    <property type="match status" value="1"/>
</dbReference>